<comment type="caution">
    <text evidence="1">The sequence shown here is derived from an EMBL/GenBank/DDBJ whole genome shotgun (WGS) entry which is preliminary data.</text>
</comment>
<keyword evidence="2" id="KW-1185">Reference proteome</keyword>
<evidence type="ECO:0000313" key="2">
    <source>
        <dbReference type="Proteomes" id="UP001570071"/>
    </source>
</evidence>
<organism evidence="1 2">
    <name type="scientific">Vibrio pomeroyi</name>
    <dbReference type="NCBI Taxonomy" id="198832"/>
    <lineage>
        <taxon>Bacteria</taxon>
        <taxon>Pseudomonadati</taxon>
        <taxon>Pseudomonadota</taxon>
        <taxon>Gammaproteobacteria</taxon>
        <taxon>Vibrionales</taxon>
        <taxon>Vibrionaceae</taxon>
        <taxon>Vibrio</taxon>
    </lineage>
</organism>
<reference evidence="1 2" key="1">
    <citation type="journal article" date="2024" name="ISME J.">
        <title>Tailless and filamentous prophages are predominant in marine Vibrio.</title>
        <authorList>
            <person name="Steensen K."/>
            <person name="Seneca J."/>
            <person name="Bartlau N."/>
            <person name="Yu X.A."/>
            <person name="Hussain F.A."/>
            <person name="Polz M.F."/>
        </authorList>
    </citation>
    <scope>NUCLEOTIDE SEQUENCE [LARGE SCALE GENOMIC DNA]</scope>
    <source>
        <strain evidence="1 2">10N.239.312.F12</strain>
    </source>
</reference>
<name>A0ABV4MR37_9VIBR</name>
<dbReference type="EMBL" id="JBFSSG010000001">
    <property type="protein sequence ID" value="MEZ8719599.1"/>
    <property type="molecule type" value="Genomic_DNA"/>
</dbReference>
<dbReference type="RefSeq" id="WP_269337580.1">
    <property type="nucleotide sequence ID" value="NZ_JBFSSG010000001.1"/>
</dbReference>
<proteinExistence type="predicted"/>
<gene>
    <name evidence="1" type="ORF">AB6D66_00875</name>
</gene>
<protein>
    <submittedName>
        <fullName evidence="1">Uncharacterized protein</fullName>
    </submittedName>
</protein>
<accession>A0ABV4MR37</accession>
<dbReference type="Proteomes" id="UP001570071">
    <property type="component" value="Unassembled WGS sequence"/>
</dbReference>
<sequence length="83" mass="9256">MTVDAKQRVGATTKAKSVAKRIVNLIPSEPGTQIKRSKVSDIQCGLYETSALPVGNWRTSWIMQLRRNDGKCKVPRGFGDFYV</sequence>
<evidence type="ECO:0000313" key="1">
    <source>
        <dbReference type="EMBL" id="MEZ8719599.1"/>
    </source>
</evidence>